<proteinExistence type="inferred from homology"/>
<dbReference type="InterPro" id="IPR051545">
    <property type="entry name" value="NAD(P)H_dehydrogenase_qn"/>
</dbReference>
<evidence type="ECO:0000259" key="3">
    <source>
        <dbReference type="Pfam" id="PF02525"/>
    </source>
</evidence>
<dbReference type="Proteomes" id="UP001321766">
    <property type="component" value="Chromosome"/>
</dbReference>
<sequence>MQATRALIVYCHPWAGSLNHAILGAVESSLKRDGVPYDLIDLHADGFQPAYDQKELSLFSRGETNDPLVSKYLGLLKGCDMVIFITPVWWNEIPAMLKGFIDKTMKSGVEQAYTEGKFGVIGHLDNIRKAYVLTTATSPRFYLRFMAGNGIQGLFMNATLKQLGIKHSKWIHFGRVTSASPERCKAYLTQRAEAHYTI</sequence>
<gene>
    <name evidence="4" type="ORF">KIM372_00750</name>
</gene>
<dbReference type="EMBL" id="AP026798">
    <property type="protein sequence ID" value="BDR52168.1"/>
    <property type="molecule type" value="Genomic_DNA"/>
</dbReference>
<protein>
    <submittedName>
        <fullName evidence="4">NAD(P)H dehydrogenase</fullName>
    </submittedName>
</protein>
<keyword evidence="5" id="KW-1185">Reference proteome</keyword>
<dbReference type="SUPFAM" id="SSF52218">
    <property type="entry name" value="Flavoproteins"/>
    <property type="match status" value="1"/>
</dbReference>
<comment type="similarity">
    <text evidence="1">Belongs to the NAD(P)H dehydrogenase (quinone) family.</text>
</comment>
<dbReference type="PANTHER" id="PTHR10204:SF34">
    <property type="entry name" value="NAD(P)H DEHYDROGENASE [QUINONE] 1 ISOFORM 1"/>
    <property type="match status" value="1"/>
</dbReference>
<dbReference type="Gene3D" id="3.40.50.360">
    <property type="match status" value="1"/>
</dbReference>
<evidence type="ECO:0000313" key="5">
    <source>
        <dbReference type="Proteomes" id="UP001321766"/>
    </source>
</evidence>
<dbReference type="InterPro" id="IPR029039">
    <property type="entry name" value="Flavoprotein-like_sf"/>
</dbReference>
<evidence type="ECO:0000256" key="1">
    <source>
        <dbReference type="ARBA" id="ARBA00006252"/>
    </source>
</evidence>
<name>A0ABM8B656_9BIFI</name>
<reference evidence="4 5" key="1">
    <citation type="journal article" date="2023" name="Microbiol. Spectr.">
        <title>Symbiosis of Carpenter Bees with Uncharacterized Lactic Acid Bacteria Showing NAD Auxotrophy.</title>
        <authorList>
            <person name="Kawasaki S."/>
            <person name="Ozawa K."/>
            <person name="Mori T."/>
            <person name="Yamamoto A."/>
            <person name="Ito M."/>
            <person name="Ohkuma M."/>
            <person name="Sakamoto M."/>
            <person name="Matsutani M."/>
        </authorList>
    </citation>
    <scope>NUCLEOTIDE SEQUENCE [LARGE SCALE GENOMIC DNA]</scope>
    <source>
        <strain evidence="4 5">Kim37-2</strain>
    </source>
</reference>
<dbReference type="Pfam" id="PF02525">
    <property type="entry name" value="Flavodoxin_2"/>
    <property type="match status" value="1"/>
</dbReference>
<keyword evidence="2" id="KW-0560">Oxidoreductase</keyword>
<organism evidence="4 5">
    <name type="scientific">Bombiscardovia nodaiensis</name>
    <dbReference type="NCBI Taxonomy" id="2932181"/>
    <lineage>
        <taxon>Bacteria</taxon>
        <taxon>Bacillati</taxon>
        <taxon>Actinomycetota</taxon>
        <taxon>Actinomycetes</taxon>
        <taxon>Bifidobacteriales</taxon>
        <taxon>Bifidobacteriaceae</taxon>
        <taxon>Bombiscardovia</taxon>
    </lineage>
</organism>
<feature type="domain" description="Flavodoxin-like fold" evidence="3">
    <location>
        <begin position="5"/>
        <end position="183"/>
    </location>
</feature>
<dbReference type="PANTHER" id="PTHR10204">
    <property type="entry name" value="NAD P H OXIDOREDUCTASE-RELATED"/>
    <property type="match status" value="1"/>
</dbReference>
<evidence type="ECO:0000256" key="2">
    <source>
        <dbReference type="ARBA" id="ARBA00023002"/>
    </source>
</evidence>
<accession>A0ABM8B656</accession>
<dbReference type="InterPro" id="IPR003680">
    <property type="entry name" value="Flavodoxin_fold"/>
</dbReference>
<evidence type="ECO:0000313" key="4">
    <source>
        <dbReference type="EMBL" id="BDR52168.1"/>
    </source>
</evidence>